<dbReference type="AlphaFoldDB" id="A0A0F9BR83"/>
<name>A0A0F9BR83_9ZZZZ</name>
<evidence type="ECO:0000313" key="1">
    <source>
        <dbReference type="EMBL" id="KKL24419.1"/>
    </source>
</evidence>
<proteinExistence type="predicted"/>
<reference evidence="1" key="1">
    <citation type="journal article" date="2015" name="Nature">
        <title>Complex archaea that bridge the gap between prokaryotes and eukaryotes.</title>
        <authorList>
            <person name="Spang A."/>
            <person name="Saw J.H."/>
            <person name="Jorgensen S.L."/>
            <person name="Zaremba-Niedzwiedzka K."/>
            <person name="Martijn J."/>
            <person name="Lind A.E."/>
            <person name="van Eijk R."/>
            <person name="Schleper C."/>
            <person name="Guy L."/>
            <person name="Ettema T.J."/>
        </authorList>
    </citation>
    <scope>NUCLEOTIDE SEQUENCE</scope>
</reference>
<gene>
    <name evidence="1" type="ORF">LCGC14_2415500</name>
</gene>
<dbReference type="EMBL" id="LAZR01036601">
    <property type="protein sequence ID" value="KKL24419.1"/>
    <property type="molecule type" value="Genomic_DNA"/>
</dbReference>
<organism evidence="1">
    <name type="scientific">marine sediment metagenome</name>
    <dbReference type="NCBI Taxonomy" id="412755"/>
    <lineage>
        <taxon>unclassified sequences</taxon>
        <taxon>metagenomes</taxon>
        <taxon>ecological metagenomes</taxon>
    </lineage>
</organism>
<protein>
    <submittedName>
        <fullName evidence="1">Uncharacterized protein</fullName>
    </submittedName>
</protein>
<sequence>MRITVIMDPDNSLASLAALGLVWDSIFHVAGGLIQSLVDELVSLKRPATDTLARFAHSLAVTDYYAGAYPALDTPTAPLKPKLRKPTFDPTKCSRRGRGGWTFDVLDPREYRPDGALMSGRDMKVVRLHLEGRWTQKEIGRQVGEARACEECGHWERRGRISGSRVGAILKRQGYK</sequence>
<accession>A0A0F9BR83</accession>
<comment type="caution">
    <text evidence="1">The sequence shown here is derived from an EMBL/GenBank/DDBJ whole genome shotgun (WGS) entry which is preliminary data.</text>
</comment>